<organism evidence="9 10">
    <name type="scientific">Candidatus Uhrbacteria bacterium GW2011_GWC2_41_11</name>
    <dbReference type="NCBI Taxonomy" id="1618985"/>
    <lineage>
        <taxon>Bacteria</taxon>
        <taxon>Candidatus Uhriibacteriota</taxon>
    </lineage>
</organism>
<keyword evidence="4 7" id="KW-0658">Purine biosynthesis</keyword>
<evidence type="ECO:0000256" key="6">
    <source>
        <dbReference type="ARBA" id="ARBA00023134"/>
    </source>
</evidence>
<name>A0A0G0UD35_9BACT</name>
<dbReference type="AlphaFoldDB" id="A0A0G0UD35"/>
<dbReference type="SMART" id="SM00788">
    <property type="entry name" value="Adenylsucc_synt"/>
    <property type="match status" value="1"/>
</dbReference>
<dbReference type="Pfam" id="PF00709">
    <property type="entry name" value="Adenylsucc_synt"/>
    <property type="match status" value="1"/>
</dbReference>
<feature type="binding site" evidence="7">
    <location>
        <begin position="341"/>
        <end position="343"/>
    </location>
    <ligand>
        <name>GTP</name>
        <dbReference type="ChEBI" id="CHEBI:37565"/>
    </ligand>
</feature>
<dbReference type="PANTHER" id="PTHR11846">
    <property type="entry name" value="ADENYLOSUCCINATE SYNTHETASE"/>
    <property type="match status" value="1"/>
</dbReference>
<dbReference type="UniPathway" id="UPA00075">
    <property type="reaction ID" value="UER00335"/>
</dbReference>
<comment type="subunit">
    <text evidence="7">Homodimer.</text>
</comment>
<evidence type="ECO:0000256" key="7">
    <source>
        <dbReference type="HAMAP-Rule" id="MF_00011"/>
    </source>
</evidence>
<evidence type="ECO:0000256" key="8">
    <source>
        <dbReference type="RuleBase" id="RU000520"/>
    </source>
</evidence>
<dbReference type="InterPro" id="IPR042109">
    <property type="entry name" value="Adenylosuccinate_synth_dom1"/>
</dbReference>
<dbReference type="GO" id="GO:0000287">
    <property type="term" value="F:magnesium ion binding"/>
    <property type="evidence" value="ECO:0007669"/>
    <property type="project" value="UniProtKB-UniRule"/>
</dbReference>
<dbReference type="Gene3D" id="3.40.440.10">
    <property type="entry name" value="Adenylosuccinate Synthetase, subunit A, domain 1"/>
    <property type="match status" value="1"/>
</dbReference>
<dbReference type="GO" id="GO:0046040">
    <property type="term" value="P:IMP metabolic process"/>
    <property type="evidence" value="ECO:0007669"/>
    <property type="project" value="TreeGrafter"/>
</dbReference>
<evidence type="ECO:0000256" key="4">
    <source>
        <dbReference type="ARBA" id="ARBA00022755"/>
    </source>
</evidence>
<dbReference type="GO" id="GO:0004019">
    <property type="term" value="F:adenylosuccinate synthase activity"/>
    <property type="evidence" value="ECO:0007669"/>
    <property type="project" value="UniProtKB-UniRule"/>
</dbReference>
<comment type="caution">
    <text evidence="7">Lacks conserved residue(s) required for the propagation of feature annotation.</text>
</comment>
<reference evidence="9 10" key="1">
    <citation type="journal article" date="2015" name="Nature">
        <title>rRNA introns, odd ribosomes, and small enigmatic genomes across a large radiation of phyla.</title>
        <authorList>
            <person name="Brown C.T."/>
            <person name="Hug L.A."/>
            <person name="Thomas B.C."/>
            <person name="Sharon I."/>
            <person name="Castelle C.J."/>
            <person name="Singh A."/>
            <person name="Wilkins M.J."/>
            <person name="Williams K.H."/>
            <person name="Banfield J.F."/>
        </authorList>
    </citation>
    <scope>NUCLEOTIDE SEQUENCE [LARGE SCALE GENOMIC DNA]</scope>
</reference>
<dbReference type="Gene3D" id="1.10.300.10">
    <property type="entry name" value="Adenylosuccinate Synthetase, subunit A, domain 2"/>
    <property type="match status" value="1"/>
</dbReference>
<gene>
    <name evidence="7" type="primary">purA</name>
    <name evidence="9" type="ORF">UU35_C0007G0009</name>
</gene>
<evidence type="ECO:0000313" key="9">
    <source>
        <dbReference type="EMBL" id="KKR86863.1"/>
    </source>
</evidence>
<dbReference type="PANTHER" id="PTHR11846:SF0">
    <property type="entry name" value="ADENYLOSUCCINATE SYNTHETASE"/>
    <property type="match status" value="1"/>
</dbReference>
<evidence type="ECO:0000256" key="1">
    <source>
        <dbReference type="ARBA" id="ARBA00022598"/>
    </source>
</evidence>
<feature type="binding site" description="in other chain" evidence="7">
    <location>
        <position position="252"/>
    </location>
    <ligand>
        <name>IMP</name>
        <dbReference type="ChEBI" id="CHEBI:58053"/>
        <note>ligand shared between dimeric partners</note>
    </ligand>
</feature>
<dbReference type="HAMAP" id="MF_00011">
    <property type="entry name" value="Adenylosucc_synth"/>
    <property type="match status" value="1"/>
</dbReference>
<keyword evidence="2 7" id="KW-0479">Metal-binding</keyword>
<feature type="binding site" description="in other chain" evidence="7">
    <location>
        <begin position="13"/>
        <end position="16"/>
    </location>
    <ligand>
        <name>IMP</name>
        <dbReference type="ChEBI" id="CHEBI:58053"/>
        <note>ligand shared between dimeric partners</note>
    </ligand>
</feature>
<proteinExistence type="inferred from homology"/>
<dbReference type="GO" id="GO:0005737">
    <property type="term" value="C:cytoplasm"/>
    <property type="evidence" value="ECO:0007669"/>
    <property type="project" value="UniProtKB-SubCell"/>
</dbReference>
<evidence type="ECO:0000256" key="2">
    <source>
        <dbReference type="ARBA" id="ARBA00022723"/>
    </source>
</evidence>
<comment type="similarity">
    <text evidence="7 8">Belongs to the adenylosuccinate synthetase family.</text>
</comment>
<comment type="cofactor">
    <cofactor evidence="7">
        <name>Mg(2+)</name>
        <dbReference type="ChEBI" id="CHEBI:18420"/>
    </cofactor>
    <text evidence="7">Binds 1 Mg(2+) ion per subunit.</text>
</comment>
<dbReference type="GO" id="GO:0044208">
    <property type="term" value="P:'de novo' AMP biosynthetic process"/>
    <property type="evidence" value="ECO:0007669"/>
    <property type="project" value="UniProtKB-UniRule"/>
</dbReference>
<keyword evidence="1 7" id="KW-0436">Ligase</keyword>
<keyword evidence="6 7" id="KW-0342">GTP-binding</keyword>
<dbReference type="SUPFAM" id="SSF52540">
    <property type="entry name" value="P-loop containing nucleoside triphosphate hydrolases"/>
    <property type="match status" value="1"/>
</dbReference>
<dbReference type="EC" id="6.3.4.4" evidence="7 8"/>
<accession>A0A0G0UD35</accession>
<dbReference type="InterPro" id="IPR018220">
    <property type="entry name" value="Adenylosuccin_syn_GTP-bd"/>
</dbReference>
<comment type="subcellular location">
    <subcellularLocation>
        <location evidence="7">Cytoplasm</location>
    </subcellularLocation>
</comment>
<dbReference type="InterPro" id="IPR042111">
    <property type="entry name" value="Adenylosuccinate_synth_dom3"/>
</dbReference>
<evidence type="ECO:0000256" key="3">
    <source>
        <dbReference type="ARBA" id="ARBA00022741"/>
    </source>
</evidence>
<feature type="active site" description="Proton donor" evidence="7">
    <location>
        <position position="43"/>
    </location>
</feature>
<sequence length="464" mass="52884">MNHIIGRGIGLGDEGKGKIIAAIGRKLGIRTGIRDTGANQAVHHLPGPNGIWHGFAQFCSHSFQNDAWTFLARGMAVELEALVREAEVLVTKGVVDPIRRVVIDDQCAIVTPMHKMVGRMEELIRRRGSCGMGAGRTIRDREAGKGIRVSHVLDGSVRDRLREMVTETIAEARQLLEQHPTDDMRAEFSYFIHRCNPDMLAETYEHILAYSGVLVDHDRRLFLQRIQEERVFFEGAHGTLLDVRFGFHPYVTQSKTTWQHIEELVSPQISLKKLGISRSYSLRYGMGPLITKDPILSKHLQDSRNPEDSWQGSVHIGWLDLPMWRYGILLNDRLDGIALTCLDHLTGYPSIRVCTSYFYDGKQDSLDTFFEWTRTKQGTAEILGFKKPELPFESEERTRILHQCRPGKWIEFPGWNKDIRQVRRVQDLPKAARNYVDFLESWAGFALPIRIISVGPDVESSIFI</sequence>
<keyword evidence="7" id="KW-0963">Cytoplasm</keyword>
<evidence type="ECO:0000256" key="5">
    <source>
        <dbReference type="ARBA" id="ARBA00022842"/>
    </source>
</evidence>
<dbReference type="Proteomes" id="UP000034616">
    <property type="component" value="Unassembled WGS sequence"/>
</dbReference>
<comment type="function">
    <text evidence="7">Plays an important role in the de novo pathway of purine nucleotide biosynthesis. Catalyzes the first committed step in the biosynthesis of AMP from IMP.</text>
</comment>
<dbReference type="InterPro" id="IPR027417">
    <property type="entry name" value="P-loop_NTPase"/>
</dbReference>
<comment type="pathway">
    <text evidence="7 8">Purine metabolism; AMP biosynthesis via de novo pathway; AMP from IMP: step 1/2.</text>
</comment>
<dbReference type="PROSITE" id="PS01266">
    <property type="entry name" value="ADENYLOSUCCIN_SYN_1"/>
    <property type="match status" value="1"/>
</dbReference>
<dbReference type="GO" id="GO:0005525">
    <property type="term" value="F:GTP binding"/>
    <property type="evidence" value="ECO:0007669"/>
    <property type="project" value="UniProtKB-UniRule"/>
</dbReference>
<feature type="binding site" evidence="7">
    <location>
        <position position="13"/>
    </location>
    <ligand>
        <name>Mg(2+)</name>
        <dbReference type="ChEBI" id="CHEBI:18420"/>
    </ligand>
</feature>
<dbReference type="InterPro" id="IPR001114">
    <property type="entry name" value="Adenylosuccinate_synthetase"/>
</dbReference>
<dbReference type="InterPro" id="IPR042110">
    <property type="entry name" value="Adenylosuccinate_synth_dom2"/>
</dbReference>
<feature type="active site" description="Proton acceptor" evidence="7">
    <location>
        <position position="13"/>
    </location>
</feature>
<dbReference type="Gene3D" id="3.90.170.10">
    <property type="entry name" value="Adenylosuccinate Synthetase, subunit A, domain 3"/>
    <property type="match status" value="1"/>
</dbReference>
<evidence type="ECO:0000313" key="10">
    <source>
        <dbReference type="Proteomes" id="UP000034616"/>
    </source>
</evidence>
<keyword evidence="5 7" id="KW-0460">Magnesium</keyword>
<feature type="binding site" evidence="7">
    <location>
        <begin position="453"/>
        <end position="455"/>
    </location>
    <ligand>
        <name>GTP</name>
        <dbReference type="ChEBI" id="CHEBI:37565"/>
    </ligand>
</feature>
<feature type="binding site" evidence="7">
    <location>
        <begin position="12"/>
        <end position="18"/>
    </location>
    <ligand>
        <name>GTP</name>
        <dbReference type="ChEBI" id="CHEBI:37565"/>
    </ligand>
</feature>
<comment type="caution">
    <text evidence="9">The sequence shown here is derived from an EMBL/GenBank/DDBJ whole genome shotgun (WGS) entry which is preliminary data.</text>
</comment>
<protein>
    <recommendedName>
        <fullName evidence="7 8">Adenylosuccinate synthetase</fullName>
        <shortName evidence="7">AMPSase</shortName>
        <shortName evidence="7">AdSS</shortName>
        <ecNumber evidence="7 8">6.3.4.4</ecNumber>
    </recommendedName>
    <alternativeName>
        <fullName evidence="7">IMP--aspartate ligase</fullName>
    </alternativeName>
</protein>
<keyword evidence="3 7" id="KW-0547">Nucleotide-binding</keyword>
<dbReference type="EMBL" id="LCAH01000007">
    <property type="protein sequence ID" value="KKR86863.1"/>
    <property type="molecule type" value="Genomic_DNA"/>
</dbReference>
<comment type="catalytic activity">
    <reaction evidence="7 8">
        <text>IMP + L-aspartate + GTP = N(6)-(1,2-dicarboxyethyl)-AMP + GDP + phosphate + 2 H(+)</text>
        <dbReference type="Rhea" id="RHEA:15753"/>
        <dbReference type="ChEBI" id="CHEBI:15378"/>
        <dbReference type="ChEBI" id="CHEBI:29991"/>
        <dbReference type="ChEBI" id="CHEBI:37565"/>
        <dbReference type="ChEBI" id="CHEBI:43474"/>
        <dbReference type="ChEBI" id="CHEBI:57567"/>
        <dbReference type="ChEBI" id="CHEBI:58053"/>
        <dbReference type="ChEBI" id="CHEBI:58189"/>
        <dbReference type="EC" id="6.3.4.4"/>
    </reaction>
</comment>